<dbReference type="InterPro" id="IPR015211">
    <property type="entry name" value="Peptidase_M1_C"/>
</dbReference>
<comment type="caution">
    <text evidence="9">The sequence shown here is derived from an EMBL/GenBank/DDBJ whole genome shotgun (WGS) entry which is preliminary data.</text>
</comment>
<comment type="similarity">
    <text evidence="2">Belongs to the peptidase M1 family.</text>
</comment>
<gene>
    <name evidence="9" type="ORF">DBV15_11740</name>
</gene>
<dbReference type="InterPro" id="IPR038502">
    <property type="entry name" value="M1_LTA-4_hydro/amino_C_sf"/>
</dbReference>
<dbReference type="EMBL" id="QBLH01000559">
    <property type="protein sequence ID" value="TGZ54735.1"/>
    <property type="molecule type" value="Genomic_DNA"/>
</dbReference>
<accession>A0A4S2KX92</accession>
<dbReference type="GO" id="GO:0006508">
    <property type="term" value="P:proteolysis"/>
    <property type="evidence" value="ECO:0007669"/>
    <property type="project" value="UniProtKB-KW"/>
</dbReference>
<feature type="domain" description="Peptidase M1 leukotriene A4 hydrolase/aminopeptidase C-terminal" evidence="8">
    <location>
        <begin position="44"/>
        <end position="104"/>
    </location>
</feature>
<evidence type="ECO:0000256" key="7">
    <source>
        <dbReference type="ARBA" id="ARBA00023049"/>
    </source>
</evidence>
<comment type="cofactor">
    <cofactor evidence="1">
        <name>Zn(2+)</name>
        <dbReference type="ChEBI" id="CHEBI:29105"/>
    </cofactor>
</comment>
<keyword evidence="10" id="KW-1185">Reference proteome</keyword>
<evidence type="ECO:0000256" key="6">
    <source>
        <dbReference type="ARBA" id="ARBA00022833"/>
    </source>
</evidence>
<proteinExistence type="inferred from homology"/>
<dbReference type="Pfam" id="PF09127">
    <property type="entry name" value="Leuk-A4-hydro_C"/>
    <property type="match status" value="1"/>
</dbReference>
<dbReference type="Proteomes" id="UP000310200">
    <property type="component" value="Unassembled WGS sequence"/>
</dbReference>
<keyword evidence="5" id="KW-0378">Hydrolase</keyword>
<dbReference type="SUPFAM" id="SSF48371">
    <property type="entry name" value="ARM repeat"/>
    <property type="match status" value="1"/>
</dbReference>
<evidence type="ECO:0000313" key="10">
    <source>
        <dbReference type="Proteomes" id="UP000310200"/>
    </source>
</evidence>
<evidence type="ECO:0000256" key="5">
    <source>
        <dbReference type="ARBA" id="ARBA00022801"/>
    </source>
</evidence>
<organism evidence="9 10">
    <name type="scientific">Temnothorax longispinosus</name>
    <dbReference type="NCBI Taxonomy" id="300112"/>
    <lineage>
        <taxon>Eukaryota</taxon>
        <taxon>Metazoa</taxon>
        <taxon>Ecdysozoa</taxon>
        <taxon>Arthropoda</taxon>
        <taxon>Hexapoda</taxon>
        <taxon>Insecta</taxon>
        <taxon>Pterygota</taxon>
        <taxon>Neoptera</taxon>
        <taxon>Endopterygota</taxon>
        <taxon>Hymenoptera</taxon>
        <taxon>Apocrita</taxon>
        <taxon>Aculeata</taxon>
        <taxon>Formicoidea</taxon>
        <taxon>Formicidae</taxon>
        <taxon>Myrmicinae</taxon>
        <taxon>Temnothorax</taxon>
    </lineage>
</organism>
<dbReference type="GO" id="GO:0008237">
    <property type="term" value="F:metallopeptidase activity"/>
    <property type="evidence" value="ECO:0007669"/>
    <property type="project" value="UniProtKB-KW"/>
</dbReference>
<evidence type="ECO:0000256" key="3">
    <source>
        <dbReference type="ARBA" id="ARBA00022670"/>
    </source>
</evidence>
<evidence type="ECO:0000259" key="8">
    <source>
        <dbReference type="Pfam" id="PF09127"/>
    </source>
</evidence>
<dbReference type="Gene3D" id="1.25.40.320">
    <property type="entry name" value="Peptidase M1, leukotriene A4 hydrolase/aminopeptidase C-terminal domain"/>
    <property type="match status" value="1"/>
</dbReference>
<keyword evidence="6" id="KW-0862">Zinc</keyword>
<dbReference type="InterPro" id="IPR016024">
    <property type="entry name" value="ARM-type_fold"/>
</dbReference>
<keyword evidence="4" id="KW-0479">Metal-binding</keyword>
<evidence type="ECO:0000313" key="9">
    <source>
        <dbReference type="EMBL" id="TGZ54735.1"/>
    </source>
</evidence>
<dbReference type="GO" id="GO:0008270">
    <property type="term" value="F:zinc ion binding"/>
    <property type="evidence" value="ECO:0007669"/>
    <property type="project" value="InterPro"/>
</dbReference>
<reference evidence="9 10" key="1">
    <citation type="journal article" date="2019" name="Philos. Trans. R. Soc. Lond., B, Biol. Sci.">
        <title>Ant behaviour and brain gene expression of defending hosts depend on the ecological success of the intruding social parasite.</title>
        <authorList>
            <person name="Kaur R."/>
            <person name="Stoldt M."/>
            <person name="Jongepier E."/>
            <person name="Feldmeyer B."/>
            <person name="Menzel F."/>
            <person name="Bornberg-Bauer E."/>
            <person name="Foitzik S."/>
        </authorList>
    </citation>
    <scope>NUCLEOTIDE SEQUENCE [LARGE SCALE GENOMIC DNA]</scope>
    <source>
        <tissue evidence="9">Whole body</tissue>
    </source>
</reference>
<keyword evidence="7" id="KW-0482">Metalloprotease</keyword>
<evidence type="ECO:0000256" key="4">
    <source>
        <dbReference type="ARBA" id="ARBA00022723"/>
    </source>
</evidence>
<evidence type="ECO:0000256" key="1">
    <source>
        <dbReference type="ARBA" id="ARBA00001947"/>
    </source>
</evidence>
<name>A0A4S2KX92_9HYME</name>
<dbReference type="AlphaFoldDB" id="A0A4S2KX92"/>
<sequence length="118" mass="14463">MTAWETKYFKLAEEWVKYDHKSHTIPGALKRLILHLLKMHVFYRFLFLLLCIKVRWAYKISSVSDFAIQNYSPNYACPIFESLYEWTEMRSAAIETYKKNKEKMLYMKPRKNWTKFYI</sequence>
<protein>
    <recommendedName>
        <fullName evidence="8">Peptidase M1 leukotriene A4 hydrolase/aminopeptidase C-terminal domain-containing protein</fullName>
    </recommendedName>
</protein>
<keyword evidence="3" id="KW-0645">Protease</keyword>
<evidence type="ECO:0000256" key="2">
    <source>
        <dbReference type="ARBA" id="ARBA00010136"/>
    </source>
</evidence>